<feature type="domain" description="Glycosyl transferase family 1" evidence="3">
    <location>
        <begin position="198"/>
        <end position="341"/>
    </location>
</feature>
<reference evidence="4 6" key="1">
    <citation type="submission" date="2016-08" db="EMBL/GenBank/DDBJ databases">
        <title>Draft genome sequence of Pseudomonas costantinii LMG 22119, type strain isolated from cultivated mushroom (Agaricus bisporus) sporophores.</title>
        <authorList>
            <person name="Tambong J.T."/>
        </authorList>
    </citation>
    <scope>NUCLEOTIDE SEQUENCE [LARGE SCALE GENOMIC DNA]</scope>
    <source>
        <strain evidence="4 6">LMG 22119</strain>
    </source>
</reference>
<dbReference type="EMBL" id="FNTS01000002">
    <property type="protein sequence ID" value="SEE36004.1"/>
    <property type="molecule type" value="Genomic_DNA"/>
</dbReference>
<dbReference type="Proteomes" id="UP000181661">
    <property type="component" value="Unassembled WGS sequence"/>
</dbReference>
<accession>A0A1S2V490</accession>
<comment type="caution">
    <text evidence="4">The sequence shown here is derived from an EMBL/GenBank/DDBJ whole genome shotgun (WGS) entry which is preliminary data.</text>
</comment>
<evidence type="ECO:0000313" key="5">
    <source>
        <dbReference type="EMBL" id="SEE36004.1"/>
    </source>
</evidence>
<dbReference type="GO" id="GO:0016757">
    <property type="term" value="F:glycosyltransferase activity"/>
    <property type="evidence" value="ECO:0007669"/>
    <property type="project" value="UniProtKB-KW"/>
</dbReference>
<evidence type="ECO:0000313" key="7">
    <source>
        <dbReference type="Proteomes" id="UP000182179"/>
    </source>
</evidence>
<protein>
    <submittedName>
        <fullName evidence="5">Glycosyl transferases group 1</fullName>
    </submittedName>
</protein>
<dbReference type="PANTHER" id="PTHR12526:SF510">
    <property type="entry name" value="D-INOSITOL 3-PHOSPHATE GLYCOSYLTRANSFERASE"/>
    <property type="match status" value="1"/>
</dbReference>
<keyword evidence="1" id="KW-0328">Glycosyltransferase</keyword>
<dbReference type="OrthoDB" id="9801609at2"/>
<dbReference type="Pfam" id="PF00534">
    <property type="entry name" value="Glycos_transf_1"/>
    <property type="match status" value="1"/>
</dbReference>
<evidence type="ECO:0000256" key="1">
    <source>
        <dbReference type="ARBA" id="ARBA00022676"/>
    </source>
</evidence>
<proteinExistence type="predicted"/>
<name>A0A1S2V490_9PSED</name>
<keyword evidence="2 5" id="KW-0808">Transferase</keyword>
<evidence type="ECO:0000256" key="2">
    <source>
        <dbReference type="ARBA" id="ARBA00022679"/>
    </source>
</evidence>
<dbReference type="RefSeq" id="WP_071483556.1">
    <property type="nucleotide sequence ID" value="NZ_FNTS01000002.1"/>
</dbReference>
<organism evidence="4 6">
    <name type="scientific">Pseudomonas costantinii</name>
    <dbReference type="NCBI Taxonomy" id="168469"/>
    <lineage>
        <taxon>Bacteria</taxon>
        <taxon>Pseudomonadati</taxon>
        <taxon>Pseudomonadota</taxon>
        <taxon>Gammaproteobacteria</taxon>
        <taxon>Pseudomonadales</taxon>
        <taxon>Pseudomonadaceae</taxon>
        <taxon>Pseudomonas</taxon>
    </lineage>
</organism>
<evidence type="ECO:0000313" key="4">
    <source>
        <dbReference type="EMBL" id="OIN53521.1"/>
    </source>
</evidence>
<dbReference type="PANTHER" id="PTHR12526">
    <property type="entry name" value="GLYCOSYLTRANSFERASE"/>
    <property type="match status" value="1"/>
</dbReference>
<keyword evidence="7" id="KW-1185">Reference proteome</keyword>
<dbReference type="SUPFAM" id="SSF53756">
    <property type="entry name" value="UDP-Glycosyltransferase/glycogen phosphorylase"/>
    <property type="match status" value="1"/>
</dbReference>
<evidence type="ECO:0000259" key="3">
    <source>
        <dbReference type="Pfam" id="PF00534"/>
    </source>
</evidence>
<dbReference type="CDD" id="cd03801">
    <property type="entry name" value="GT4_PimA-like"/>
    <property type="match status" value="1"/>
</dbReference>
<dbReference type="Proteomes" id="UP000182179">
    <property type="component" value="Unassembled WGS sequence"/>
</dbReference>
<dbReference type="Gene3D" id="3.40.50.2000">
    <property type="entry name" value="Glycogen Phosphorylase B"/>
    <property type="match status" value="1"/>
</dbReference>
<sequence length="384" mass="42920">MTEPSLFITWQPVLTDHQAFTYEALSQQAKTPVMAYVFAMEDTTRRAQGWQDTQVKSIERKLIPERGGFTYCYKKMREHRHEVHFFGSAFQNLKMLYCLLLAIIFRVEFYIISEPYSPIAQGYFGDNSLTLERLKAMLRPCLYKIYMTLLKRQMAGVFSISSKAVMQYSDSGVTKSKLFPFGYFVPSIESSLSGSQEKDEHTDSLRIIFVGALIARKGLDLLIEAVTRSTAPVILDVYGPGDPSSFGFDDHKIRYRGIIPFGSTQKIVSTYDLLVLPSRYDGWGVVVNEALCAGVPVICSNQVGARVLVEKFGAGAVFDSNDPDALEHMINTLHFSPKRLVSMRAATPPTAAAIQPGVAAAYMLAVLRAKPEDKAAVISPWYQE</sequence>
<evidence type="ECO:0000313" key="6">
    <source>
        <dbReference type="Proteomes" id="UP000181661"/>
    </source>
</evidence>
<dbReference type="InterPro" id="IPR001296">
    <property type="entry name" value="Glyco_trans_1"/>
</dbReference>
<dbReference type="GO" id="GO:1901135">
    <property type="term" value="P:carbohydrate derivative metabolic process"/>
    <property type="evidence" value="ECO:0007669"/>
    <property type="project" value="UniProtKB-ARBA"/>
</dbReference>
<reference evidence="5 7" key="2">
    <citation type="submission" date="2016-10" db="EMBL/GenBank/DDBJ databases">
        <authorList>
            <person name="Varghese N."/>
            <person name="Submissions S."/>
        </authorList>
    </citation>
    <scope>NUCLEOTIDE SEQUENCE [LARGE SCALE GENOMIC DNA]</scope>
    <source>
        <strain evidence="5 7">BS2773</strain>
    </source>
</reference>
<dbReference type="EMBL" id="MDDR01000016">
    <property type="protein sequence ID" value="OIN53521.1"/>
    <property type="molecule type" value="Genomic_DNA"/>
</dbReference>
<gene>
    <name evidence="4" type="ORF">BFL40_08565</name>
    <name evidence="5" type="ORF">SAMN04515675_5124</name>
</gene>
<dbReference type="AlphaFoldDB" id="A0A1S2V490"/>